<dbReference type="InterPro" id="IPR036864">
    <property type="entry name" value="Zn2-C6_fun-type_DNA-bd_sf"/>
</dbReference>
<dbReference type="GeneID" id="70183603"/>
<evidence type="ECO:0000256" key="2">
    <source>
        <dbReference type="ARBA" id="ARBA00022723"/>
    </source>
</evidence>
<feature type="region of interest" description="Disordered" evidence="8">
    <location>
        <begin position="130"/>
        <end position="156"/>
    </location>
</feature>
<dbReference type="InterPro" id="IPR051615">
    <property type="entry name" value="Transcr_Regulatory_Elem"/>
</dbReference>
<dbReference type="CDD" id="cd00067">
    <property type="entry name" value="GAL4"/>
    <property type="match status" value="1"/>
</dbReference>
<dbReference type="EMBL" id="JAGTJQ010000005">
    <property type="protein sequence ID" value="KAH7031533.1"/>
    <property type="molecule type" value="Genomic_DNA"/>
</dbReference>
<dbReference type="PANTHER" id="PTHR31313">
    <property type="entry name" value="TY1 ENHANCER ACTIVATOR"/>
    <property type="match status" value="1"/>
</dbReference>
<sequence>MPERKNDKKSAFSCHGCRTRKVKCGAEQPACRRCVKRGEECVYKLAPTLSYTERLERRVQQLEAQLASQQGPSTSGGHEQPAASPSASSSGLSPGTAASGGHAVRIEGLKVDDKGMITYHGSTSFFQAVSSHAKAETRQQEQDAAGDETQASRDIERRERLVNNAWQQRVMESYSGIPEPFQYLLDLHWCWIQPLFNFIYRPAFTRDMQTMGPYYSHSLMSAVMAHSARWGRRDPAIRVKLDEFDGGRLFSRQVRSLIFEDLENGVGTVPTVQTLLLLSAQECGAGNTVQAWVYSGIAFRLVDHLGICIDGQRFTSDVQLSDEDMEIRHRLFWSCYFWDKIISLYLGRRPTFKYSDVSPPPSMFDDSTETELWVPHGVTFPSGFEYPPTPAHSTSCFIRMCELSVIFNEILSHIYDPLGQNTQSEIEACVTSQSVALDIWWRDLPPFLKLEPTNLPPVAPPSHIVVMNCLYHTFRILLYRPMLTRRSSDATRTEPNRFQGYLEQCVTSAVAISAVFDLFVRSFGYGHCILSLSYSVYIAVSIFLLQVQAHEGGNEALHRLLFCVDCLEQVKDVNPVIVSALKPIHEILEKAGISTAQAALGLASIGLNDKIPAHITHTADPGGSSASAAFIHNAASQIQQAPPTGGPPLLSAEQLPLPPMNTTGQLANRLQPQGQQRYASVLPDHQLKDGVVDQFPDKIFDAASTLDVLKVNIQSLDIPHDPVPG</sequence>
<evidence type="ECO:0000313" key="10">
    <source>
        <dbReference type="EMBL" id="KAH7031533.1"/>
    </source>
</evidence>
<dbReference type="Gene3D" id="4.10.240.10">
    <property type="entry name" value="Zn(2)-C6 fungal-type DNA-binding domain"/>
    <property type="match status" value="1"/>
</dbReference>
<dbReference type="PROSITE" id="PS00463">
    <property type="entry name" value="ZN2_CY6_FUNGAL_1"/>
    <property type="match status" value="1"/>
</dbReference>
<keyword evidence="11" id="KW-1185">Reference proteome</keyword>
<feature type="region of interest" description="Disordered" evidence="8">
    <location>
        <begin position="64"/>
        <end position="101"/>
    </location>
</feature>
<dbReference type="PRINTS" id="PR00755">
    <property type="entry name" value="AFLATOXINBRP"/>
</dbReference>
<proteinExistence type="predicted"/>
<evidence type="ECO:0000313" key="11">
    <source>
        <dbReference type="Proteomes" id="UP000756346"/>
    </source>
</evidence>
<dbReference type="Proteomes" id="UP000756346">
    <property type="component" value="Unassembled WGS sequence"/>
</dbReference>
<keyword evidence="5" id="KW-0238">DNA-binding</keyword>
<dbReference type="PROSITE" id="PS50048">
    <property type="entry name" value="ZN2_CY6_FUNGAL_2"/>
    <property type="match status" value="1"/>
</dbReference>
<dbReference type="GO" id="GO:0000981">
    <property type="term" value="F:DNA-binding transcription factor activity, RNA polymerase II-specific"/>
    <property type="evidence" value="ECO:0007669"/>
    <property type="project" value="InterPro"/>
</dbReference>
<dbReference type="SMART" id="SM00066">
    <property type="entry name" value="GAL4"/>
    <property type="match status" value="1"/>
</dbReference>
<evidence type="ECO:0000256" key="6">
    <source>
        <dbReference type="ARBA" id="ARBA00023163"/>
    </source>
</evidence>
<evidence type="ECO:0000256" key="8">
    <source>
        <dbReference type="SAM" id="MobiDB-lite"/>
    </source>
</evidence>
<dbReference type="PANTHER" id="PTHR31313:SF85">
    <property type="entry name" value="ZN(II)2CYS6 TRANSCRIPTION FACTOR (EUROFUNG)"/>
    <property type="match status" value="1"/>
</dbReference>
<feature type="compositionally biased region" description="Polar residues" evidence="8">
    <location>
        <begin position="64"/>
        <end position="77"/>
    </location>
</feature>
<gene>
    <name evidence="10" type="ORF">B0I36DRAFT_324097</name>
</gene>
<evidence type="ECO:0000256" key="7">
    <source>
        <dbReference type="ARBA" id="ARBA00023242"/>
    </source>
</evidence>
<keyword evidence="6" id="KW-0804">Transcription</keyword>
<dbReference type="GO" id="GO:0006351">
    <property type="term" value="P:DNA-templated transcription"/>
    <property type="evidence" value="ECO:0007669"/>
    <property type="project" value="InterPro"/>
</dbReference>
<accession>A0A9P9BR21</accession>
<keyword evidence="2" id="KW-0479">Metal-binding</keyword>
<dbReference type="GO" id="GO:0008270">
    <property type="term" value="F:zinc ion binding"/>
    <property type="evidence" value="ECO:0007669"/>
    <property type="project" value="InterPro"/>
</dbReference>
<protein>
    <submittedName>
        <fullName evidence="10">Fungal-specific transcription factor domain-containing protein</fullName>
    </submittedName>
</protein>
<evidence type="ECO:0000259" key="9">
    <source>
        <dbReference type="PROSITE" id="PS50048"/>
    </source>
</evidence>
<name>A0A9P9BR21_9PEZI</name>
<evidence type="ECO:0000256" key="4">
    <source>
        <dbReference type="ARBA" id="ARBA00023015"/>
    </source>
</evidence>
<dbReference type="Pfam" id="PF04082">
    <property type="entry name" value="Fungal_trans"/>
    <property type="match status" value="1"/>
</dbReference>
<dbReference type="Pfam" id="PF00172">
    <property type="entry name" value="Zn_clus"/>
    <property type="match status" value="1"/>
</dbReference>
<feature type="compositionally biased region" description="Low complexity" evidence="8">
    <location>
        <begin position="81"/>
        <end position="101"/>
    </location>
</feature>
<dbReference type="AlphaFoldDB" id="A0A9P9BR21"/>
<dbReference type="GO" id="GO:0003677">
    <property type="term" value="F:DNA binding"/>
    <property type="evidence" value="ECO:0007669"/>
    <property type="project" value="UniProtKB-KW"/>
</dbReference>
<dbReference type="GO" id="GO:0005634">
    <property type="term" value="C:nucleus"/>
    <property type="evidence" value="ECO:0007669"/>
    <property type="project" value="UniProtKB-SubCell"/>
</dbReference>
<organism evidence="10 11">
    <name type="scientific">Microdochium trichocladiopsis</name>
    <dbReference type="NCBI Taxonomy" id="1682393"/>
    <lineage>
        <taxon>Eukaryota</taxon>
        <taxon>Fungi</taxon>
        <taxon>Dikarya</taxon>
        <taxon>Ascomycota</taxon>
        <taxon>Pezizomycotina</taxon>
        <taxon>Sordariomycetes</taxon>
        <taxon>Xylariomycetidae</taxon>
        <taxon>Xylariales</taxon>
        <taxon>Microdochiaceae</taxon>
        <taxon>Microdochium</taxon>
    </lineage>
</organism>
<keyword evidence="7" id="KW-0539">Nucleus</keyword>
<dbReference type="RefSeq" id="XP_046013213.1">
    <property type="nucleotide sequence ID" value="XM_046154057.1"/>
</dbReference>
<keyword evidence="4" id="KW-0805">Transcription regulation</keyword>
<reference evidence="10" key="1">
    <citation type="journal article" date="2021" name="Nat. Commun.">
        <title>Genetic determinants of endophytism in the Arabidopsis root mycobiome.</title>
        <authorList>
            <person name="Mesny F."/>
            <person name="Miyauchi S."/>
            <person name="Thiergart T."/>
            <person name="Pickel B."/>
            <person name="Atanasova L."/>
            <person name="Karlsson M."/>
            <person name="Huettel B."/>
            <person name="Barry K.W."/>
            <person name="Haridas S."/>
            <person name="Chen C."/>
            <person name="Bauer D."/>
            <person name="Andreopoulos W."/>
            <person name="Pangilinan J."/>
            <person name="LaButti K."/>
            <person name="Riley R."/>
            <person name="Lipzen A."/>
            <person name="Clum A."/>
            <person name="Drula E."/>
            <person name="Henrissat B."/>
            <person name="Kohler A."/>
            <person name="Grigoriev I.V."/>
            <person name="Martin F.M."/>
            <person name="Hacquard S."/>
        </authorList>
    </citation>
    <scope>NUCLEOTIDE SEQUENCE</scope>
    <source>
        <strain evidence="10">MPI-CAGE-CH-0230</strain>
    </source>
</reference>
<dbReference type="SMART" id="SM00906">
    <property type="entry name" value="Fungal_trans"/>
    <property type="match status" value="1"/>
</dbReference>
<dbReference type="CDD" id="cd12148">
    <property type="entry name" value="fungal_TF_MHR"/>
    <property type="match status" value="1"/>
</dbReference>
<dbReference type="SUPFAM" id="SSF57701">
    <property type="entry name" value="Zn2/Cys6 DNA-binding domain"/>
    <property type="match status" value="1"/>
</dbReference>
<evidence type="ECO:0000256" key="5">
    <source>
        <dbReference type="ARBA" id="ARBA00023125"/>
    </source>
</evidence>
<comment type="subcellular location">
    <subcellularLocation>
        <location evidence="1">Nucleus</location>
    </subcellularLocation>
</comment>
<dbReference type="InterPro" id="IPR007219">
    <property type="entry name" value="XnlR_reg_dom"/>
</dbReference>
<dbReference type="OrthoDB" id="4161332at2759"/>
<dbReference type="InterPro" id="IPR001138">
    <property type="entry name" value="Zn2Cys6_DnaBD"/>
</dbReference>
<evidence type="ECO:0000256" key="1">
    <source>
        <dbReference type="ARBA" id="ARBA00004123"/>
    </source>
</evidence>
<comment type="caution">
    <text evidence="10">The sequence shown here is derived from an EMBL/GenBank/DDBJ whole genome shotgun (WGS) entry which is preliminary data.</text>
</comment>
<evidence type="ECO:0000256" key="3">
    <source>
        <dbReference type="ARBA" id="ARBA00022833"/>
    </source>
</evidence>
<feature type="domain" description="Zn(2)-C6 fungal-type" evidence="9">
    <location>
        <begin position="13"/>
        <end position="43"/>
    </location>
</feature>
<keyword evidence="3" id="KW-0862">Zinc</keyword>